<dbReference type="OrthoDB" id="329835at2759"/>
<feature type="region of interest" description="C-terminal hotdog fold" evidence="5">
    <location>
        <begin position="812"/>
        <end position="955"/>
    </location>
</feature>
<proteinExistence type="predicted"/>
<dbReference type="InterPro" id="IPR029058">
    <property type="entry name" value="AB_hydrolase_fold"/>
</dbReference>
<dbReference type="Gene3D" id="3.40.47.10">
    <property type="match status" value="1"/>
</dbReference>
<dbReference type="SMART" id="SM00826">
    <property type="entry name" value="PKS_DH"/>
    <property type="match status" value="1"/>
</dbReference>
<keyword evidence="4" id="KW-0511">Multifunctional enzyme</keyword>
<feature type="active site" description="Proton acceptor; for dehydratase activity" evidence="5">
    <location>
        <position position="718"/>
    </location>
</feature>
<dbReference type="InterPro" id="IPR014043">
    <property type="entry name" value="Acyl_transferase_dom"/>
</dbReference>
<evidence type="ECO:0000256" key="3">
    <source>
        <dbReference type="ARBA" id="ARBA00022679"/>
    </source>
</evidence>
<keyword evidence="2" id="KW-0597">Phosphoprotein</keyword>
<feature type="active site" description="Proton donor; for dehydratase activity" evidence="5">
    <location>
        <position position="870"/>
    </location>
</feature>
<dbReference type="InterPro" id="IPR016035">
    <property type="entry name" value="Acyl_Trfase/lysoPLipase"/>
</dbReference>
<dbReference type="Gene3D" id="3.40.366.10">
    <property type="entry name" value="Malonyl-Coenzyme A Acyl Carrier Protein, domain 2"/>
    <property type="match status" value="1"/>
</dbReference>
<feature type="region of interest" description="N-terminal hotdog fold" evidence="5">
    <location>
        <begin position="685"/>
        <end position="798"/>
    </location>
</feature>
<dbReference type="SUPFAM" id="SSF55048">
    <property type="entry name" value="Probable ACP-binding domain of malonyl-CoA ACP transacylase"/>
    <property type="match status" value="1"/>
</dbReference>
<dbReference type="SMART" id="SM00822">
    <property type="entry name" value="PKS_KR"/>
    <property type="match status" value="1"/>
</dbReference>
<dbReference type="InterPro" id="IPR050091">
    <property type="entry name" value="PKS_NRPS_Biosynth_Enz"/>
</dbReference>
<dbReference type="InterPro" id="IPR049551">
    <property type="entry name" value="PKS_DH_C"/>
</dbReference>
<dbReference type="InterPro" id="IPR014030">
    <property type="entry name" value="Ketoacyl_synth_N"/>
</dbReference>
<dbReference type="Gene3D" id="3.40.50.720">
    <property type="entry name" value="NAD(P)-binding Rossmann-like Domain"/>
    <property type="match status" value="1"/>
</dbReference>
<dbReference type="Gene3D" id="3.10.129.110">
    <property type="entry name" value="Polyketide synthase dehydratase"/>
    <property type="match status" value="1"/>
</dbReference>
<dbReference type="Pfam" id="PF13489">
    <property type="entry name" value="Methyltransf_23"/>
    <property type="match status" value="1"/>
</dbReference>
<dbReference type="Pfam" id="PF02801">
    <property type="entry name" value="Ketoacyl-synt_C"/>
    <property type="match status" value="1"/>
</dbReference>
<dbReference type="InterPro" id="IPR016036">
    <property type="entry name" value="Malonyl_transacylase_ACP-bd"/>
</dbReference>
<gene>
    <name evidence="8" type="ORF">MSAN_01696000</name>
</gene>
<dbReference type="InterPro" id="IPR020807">
    <property type="entry name" value="PKS_DH"/>
</dbReference>
<dbReference type="Gene3D" id="3.40.50.1820">
    <property type="entry name" value="alpha/beta hydrolase"/>
    <property type="match status" value="1"/>
</dbReference>
<dbReference type="InterPro" id="IPR036291">
    <property type="entry name" value="NAD(P)-bd_dom_sf"/>
</dbReference>
<feature type="domain" description="Ketosynthase family 3 (KS3)" evidence="6">
    <location>
        <begin position="1"/>
        <end position="238"/>
    </location>
</feature>
<keyword evidence="9" id="KW-1185">Reference proteome</keyword>
<dbReference type="Gene3D" id="3.40.50.150">
    <property type="entry name" value="Vaccinia Virus protein VP39"/>
    <property type="match status" value="1"/>
</dbReference>
<dbReference type="Pfam" id="PF00698">
    <property type="entry name" value="Acyl_transf_1"/>
    <property type="match status" value="1"/>
</dbReference>
<dbReference type="SUPFAM" id="SSF53474">
    <property type="entry name" value="alpha/beta-Hydrolases"/>
    <property type="match status" value="1"/>
</dbReference>
<dbReference type="InterPro" id="IPR001227">
    <property type="entry name" value="Ac_transferase_dom_sf"/>
</dbReference>
<dbReference type="Proteomes" id="UP000623467">
    <property type="component" value="Unassembled WGS sequence"/>
</dbReference>
<evidence type="ECO:0000313" key="8">
    <source>
        <dbReference type="EMBL" id="KAF7349692.1"/>
    </source>
</evidence>
<dbReference type="InterPro" id="IPR014031">
    <property type="entry name" value="Ketoacyl_synth_C"/>
</dbReference>
<dbReference type="InterPro" id="IPR009081">
    <property type="entry name" value="PP-bd_ACP"/>
</dbReference>
<evidence type="ECO:0000256" key="5">
    <source>
        <dbReference type="PROSITE-ProRule" id="PRU01363"/>
    </source>
</evidence>
<dbReference type="InterPro" id="IPR049900">
    <property type="entry name" value="PKS_mFAS_DH"/>
</dbReference>
<dbReference type="Pfam" id="PF14765">
    <property type="entry name" value="PS-DH"/>
    <property type="match status" value="1"/>
</dbReference>
<evidence type="ECO:0000259" key="6">
    <source>
        <dbReference type="PROSITE" id="PS52004"/>
    </source>
</evidence>
<dbReference type="SUPFAM" id="SSF53901">
    <property type="entry name" value="Thiolase-like"/>
    <property type="match status" value="1"/>
</dbReference>
<dbReference type="InterPro" id="IPR020841">
    <property type="entry name" value="PKS_Beta-ketoAc_synthase_dom"/>
</dbReference>
<name>A0A8H7CVG2_9AGAR</name>
<dbReference type="SUPFAM" id="SSF53335">
    <property type="entry name" value="S-adenosyl-L-methionine-dependent methyltransferases"/>
    <property type="match status" value="1"/>
</dbReference>
<evidence type="ECO:0000313" key="9">
    <source>
        <dbReference type="Proteomes" id="UP000623467"/>
    </source>
</evidence>
<dbReference type="SUPFAM" id="SSF51735">
    <property type="entry name" value="NAD(P)-binding Rossmann-fold domains"/>
    <property type="match status" value="1"/>
</dbReference>
<dbReference type="InterPro" id="IPR029063">
    <property type="entry name" value="SAM-dependent_MTases_sf"/>
</dbReference>
<dbReference type="Pfam" id="PF00109">
    <property type="entry name" value="ketoacyl-synt"/>
    <property type="match status" value="1"/>
</dbReference>
<sequence>MESGDCSAALVGAAQINRVLGEWNNYVMGGVLSRDGITKPFDDDADGFGRGEGAVAVVLKPLEDAMRDNDHIYAVILGSAINATGSQMPLNVPSAVAQMECIQKAYARAGKNTADADYAELHVTGTSVGDRIEANAAGKAFARGAELLAGSVKGNIGHLEAAAFLASLLKACHILEKKIIPPTVNLRVPSTAIDWETSLLRVPTEPTPLQTRSKSGHSLISISGAGIGGSTGHVVIESPPSREHLMDGIQGLDNVTFILGGLSPRAVADIAESVRDADFSDLQTMSACAVTLGRRARQMPWRTWFTRSVASTASIPAAILVPQVPPLLAFVFSGQGPQHLQMGRGLFAISPVFRRTILDLDDVYRRVMGVSLIESTGLFAAPTAASPQPLLSLEGTAWPVTVTVAAIAMLQIALFDLLSSVGITPRSLVGHSAGETAILYASGAGSKEMALEIAIARGQAMTPTESSKVGMASLACSAEVAARIISGITIGATSPLELSCFNSPDSVAVSGPTALLDTAIQVARDEGIFAQRIRTMVPGHSSFMDTIKDDYLSRMSDIFHRYPGRHVPRVPVFSTCTGRTLVEEFTPTYFWKNCRNPVLFSPAIANLMNHHASLGSNPITFLEISCHPVLASSVSRHGVLDKSILCPMRRPLRNQTPHLYGTSLHKASFAKHPFSIRPIPAPKTHFSQPRPHSGATGPLTRSNNLLINEDTHPLLAQHVINGQPIMPATGFVEILLEAGARTLWDVHFLSVFPLSRVADLRLAIERIDCRWSLKSDNVSDPMYQEYAHGLMDISPPARSSSTLDLESLWARLPAIKTAGFYESIKGFAAFGPVYQRVVRCHGGPSEVIAEVRGHTTDDNLEYRLNPIILDACLHIMLHPDISKEYNEDSPYLPSELGRFVYYGTTTPRNWFSHIRRRKWSPDARSYDIIVTDDSGAIICEFTDLQVRKPAVLAPRVERRFDLVFQPTTITVPICTNRTVYHEHKSHADTETLFRILDSLALKMISISLQKHLSVGTDPSRQRYFLFAKSAVQNSTVKPFSTEDNKTMRTKYPVHFDITERIASIHDTVFDSPERAVDVLYSDDVMTRFYGRASQKSGVYAEVTKAFSSVLDSLFQGGKRTINILEVGAGTGLLTNYLIEEIERKPELLVNYTVTDASYALASELARNDSHYRIIPKVYDITKDPANQGFLSDNYDVIVALHVLHVAPDIRSCLSSLQTLLIPGGFLVIVEIDGRGWGEKTGSVWFDCMFGCFPEWFSYSDTRTHCTMAPTAWMAELEHLGFVNTHASVEEGDGGHNFLFTAQKPNPICSDDDLESKPLRILPYSMGSEMELRDFLRNLSPEEHHQVYLVVLAGRDGDAAIGLRGTLGREFPFWDIRLALFESTTDLLSPEPIISACLTLFNRGECVVYFPHQGGPRVSRVVPSVSPPCSGPENHPIELINQDHLLVEIVELALTAPPIRGFVGRIVTSHVDHLLPGDLVAGITDRSDEPLLLVHIGNVVALQPDLGVRSADLLNLVVPALIVKHIPIRSHPPTRIIIALLDEDLGGAIHEYLQDTTTAEVVRCDFKDQHLLHCVHVVVTDSGTYKEYPRIRQWVPRTGRFLLWDTIIRDTIADDHWAIHDALSARLQSVMACKDRSSRSHSIYPVGPGHRSLFSPDKTYLLMGGIGGLGIDLAVWMYQHGARQVVLTSRRGMDSLDLRRDAEALTKVAYLRERRDLILRLVKCDATDSAATSRLIKSLHSPLAGCFQMALVLSDALFLNQSETNFTTVRDSKVKAFDVFASHVDVASLDFYVAFSSLSGLVGFPGQSNYSSACAVLNGILARYPNAFSIIVPGIRGVGYLDRTDSNDIDKSDSGTFAISMSASQLWMCVHDGLQMLRGGVTFNQYIPDFNWNALHKHYPLPVSFHHLLRADDRPLVSATAEPLAAEEVILDIVLSVVEVELDDFDFNRPLLAYGLDSLSSSRLSAALHPHVQVSQLELLAGVTWSDLRTRLPRPNHTNAIKRATDILLDIIAIDESDFCPTIPLISYGLDSLSAAKLATALRPYLAVTQLQLLAHASWQDLISPKAASLGTHLHPNPTAGAQDTIVELCSGDGIPLIVFAGGDGSLTPLLALRGNFRGNLWAVQSTSATPTAPFLELASFFAGKIRDKRPSGPYRLASYSASSVMVVAVAKLLEGAGDEVVQLSFIDHFPALWVNASVESLLREGDIINMAARPFASMVSMLRCDPAYLGSPRVEQLELALSHSPEAAPEDIATMNLTRTLTIPLLQFLIDFYPADVPKSLNSLMHPFIDWFSSVKAPFSLLIAEFGTITTLPTALQPSWKDFGAHLCRKSVVQHVIPGVGHYGILGEIHTVNLLHELGRVHVAT</sequence>
<dbReference type="Pfam" id="PF00550">
    <property type="entry name" value="PP-binding"/>
    <property type="match status" value="2"/>
</dbReference>
<keyword evidence="3" id="KW-0808">Transferase</keyword>
<dbReference type="SMART" id="SM00825">
    <property type="entry name" value="PKS_KS"/>
    <property type="match status" value="1"/>
</dbReference>
<feature type="domain" description="PKS/mFAS DH" evidence="7">
    <location>
        <begin position="685"/>
        <end position="955"/>
    </location>
</feature>
<dbReference type="Pfam" id="PF16197">
    <property type="entry name" value="KAsynt_C_assoc"/>
    <property type="match status" value="1"/>
</dbReference>
<dbReference type="SMART" id="SM00827">
    <property type="entry name" value="PKS_AT"/>
    <property type="match status" value="1"/>
</dbReference>
<dbReference type="PROSITE" id="PS52004">
    <property type="entry name" value="KS3_2"/>
    <property type="match status" value="1"/>
</dbReference>
<accession>A0A8H7CVG2</accession>
<dbReference type="PROSITE" id="PS00012">
    <property type="entry name" value="PHOSPHOPANTETHEINE"/>
    <property type="match status" value="1"/>
</dbReference>
<dbReference type="GO" id="GO:0006633">
    <property type="term" value="P:fatty acid biosynthetic process"/>
    <property type="evidence" value="ECO:0007669"/>
    <property type="project" value="TreeGrafter"/>
</dbReference>
<dbReference type="InterPro" id="IPR013968">
    <property type="entry name" value="PKS_KR"/>
</dbReference>
<dbReference type="PANTHER" id="PTHR43775:SF37">
    <property type="entry name" value="SI:DKEY-61P9.11"/>
    <property type="match status" value="1"/>
</dbReference>
<evidence type="ECO:0000259" key="7">
    <source>
        <dbReference type="PROSITE" id="PS52019"/>
    </source>
</evidence>
<keyword evidence="1" id="KW-0596">Phosphopantetheine</keyword>
<dbReference type="InterPro" id="IPR049552">
    <property type="entry name" value="PKS_DH_N"/>
</dbReference>
<dbReference type="Pfam" id="PF08659">
    <property type="entry name" value="KR"/>
    <property type="match status" value="1"/>
</dbReference>
<evidence type="ECO:0000256" key="4">
    <source>
        <dbReference type="ARBA" id="ARBA00023268"/>
    </source>
</evidence>
<organism evidence="8 9">
    <name type="scientific">Mycena sanguinolenta</name>
    <dbReference type="NCBI Taxonomy" id="230812"/>
    <lineage>
        <taxon>Eukaryota</taxon>
        <taxon>Fungi</taxon>
        <taxon>Dikarya</taxon>
        <taxon>Basidiomycota</taxon>
        <taxon>Agaricomycotina</taxon>
        <taxon>Agaricomycetes</taxon>
        <taxon>Agaricomycetidae</taxon>
        <taxon>Agaricales</taxon>
        <taxon>Marasmiineae</taxon>
        <taxon>Mycenaceae</taxon>
        <taxon>Mycena</taxon>
    </lineage>
</organism>
<dbReference type="GO" id="GO:0044550">
    <property type="term" value="P:secondary metabolite biosynthetic process"/>
    <property type="evidence" value="ECO:0007669"/>
    <property type="project" value="UniProtKB-ARBA"/>
</dbReference>
<dbReference type="PROSITE" id="PS52019">
    <property type="entry name" value="PKS_MFAS_DH"/>
    <property type="match status" value="1"/>
</dbReference>
<reference evidence="8" key="1">
    <citation type="submission" date="2020-05" db="EMBL/GenBank/DDBJ databases">
        <title>Mycena genomes resolve the evolution of fungal bioluminescence.</title>
        <authorList>
            <person name="Tsai I.J."/>
        </authorList>
    </citation>
    <scope>NUCLEOTIDE SEQUENCE</scope>
    <source>
        <strain evidence="8">160909Yilan</strain>
    </source>
</reference>
<dbReference type="InterPro" id="IPR016039">
    <property type="entry name" value="Thiolase-like"/>
</dbReference>
<protein>
    <submittedName>
        <fullName evidence="8">Polyketide synthase</fullName>
    </submittedName>
</protein>
<dbReference type="InterPro" id="IPR057326">
    <property type="entry name" value="KR_dom"/>
</dbReference>
<dbReference type="PANTHER" id="PTHR43775">
    <property type="entry name" value="FATTY ACID SYNTHASE"/>
    <property type="match status" value="1"/>
</dbReference>
<dbReference type="SUPFAM" id="SSF52151">
    <property type="entry name" value="FabD/lysophospholipase-like"/>
    <property type="match status" value="1"/>
</dbReference>
<dbReference type="CDD" id="cd00833">
    <property type="entry name" value="PKS"/>
    <property type="match status" value="1"/>
</dbReference>
<dbReference type="Pfam" id="PF21089">
    <property type="entry name" value="PKS_DH_N"/>
    <property type="match status" value="1"/>
</dbReference>
<dbReference type="InterPro" id="IPR042104">
    <property type="entry name" value="PKS_dehydratase_sf"/>
</dbReference>
<dbReference type="CDD" id="cd02440">
    <property type="entry name" value="AdoMet_MTases"/>
    <property type="match status" value="1"/>
</dbReference>
<dbReference type="InterPro" id="IPR006162">
    <property type="entry name" value="Ppantetheine_attach_site"/>
</dbReference>
<comment type="caution">
    <text evidence="8">The sequence shown here is derived from an EMBL/GenBank/DDBJ whole genome shotgun (WGS) entry which is preliminary data.</text>
</comment>
<dbReference type="GO" id="GO:0004312">
    <property type="term" value="F:fatty acid synthase activity"/>
    <property type="evidence" value="ECO:0007669"/>
    <property type="project" value="TreeGrafter"/>
</dbReference>
<evidence type="ECO:0000256" key="1">
    <source>
        <dbReference type="ARBA" id="ARBA00022450"/>
    </source>
</evidence>
<dbReference type="EMBL" id="JACAZH010000015">
    <property type="protein sequence ID" value="KAF7349692.1"/>
    <property type="molecule type" value="Genomic_DNA"/>
</dbReference>
<evidence type="ECO:0000256" key="2">
    <source>
        <dbReference type="ARBA" id="ARBA00022553"/>
    </source>
</evidence>
<dbReference type="InterPro" id="IPR032821">
    <property type="entry name" value="PKS_assoc"/>
</dbReference>